<evidence type="ECO:0000256" key="3">
    <source>
        <dbReference type="ARBA" id="ARBA00022679"/>
    </source>
</evidence>
<dbReference type="PANTHER" id="PTHR43685:SF5">
    <property type="entry name" value="GLYCOSYLTRANSFERASE EPSE-RELATED"/>
    <property type="match status" value="1"/>
</dbReference>
<comment type="similarity">
    <text evidence="1">Belongs to the glycosyltransferase 2 family.</text>
</comment>
<dbReference type="InterPro" id="IPR029044">
    <property type="entry name" value="Nucleotide-diphossugar_trans"/>
</dbReference>
<dbReference type="RefSeq" id="WP_145273222.1">
    <property type="nucleotide sequence ID" value="NZ_CP036426.1"/>
</dbReference>
<name>A0A518H6Z2_9BACT</name>
<gene>
    <name evidence="5" type="primary">kfoC</name>
    <name evidence="5" type="ORF">ElP_45690</name>
</gene>
<dbReference type="OrthoDB" id="9772170at2"/>
<dbReference type="GO" id="GO:0016757">
    <property type="term" value="F:glycosyltransferase activity"/>
    <property type="evidence" value="ECO:0007669"/>
    <property type="project" value="UniProtKB-KW"/>
</dbReference>
<dbReference type="Pfam" id="PF00535">
    <property type="entry name" value="Glycos_transf_2"/>
    <property type="match status" value="1"/>
</dbReference>
<accession>A0A518H6Z2</accession>
<dbReference type="AlphaFoldDB" id="A0A518H6Z2"/>
<dbReference type="PANTHER" id="PTHR43685">
    <property type="entry name" value="GLYCOSYLTRANSFERASE"/>
    <property type="match status" value="1"/>
</dbReference>
<dbReference type="InterPro" id="IPR050834">
    <property type="entry name" value="Glycosyltransf_2"/>
</dbReference>
<organism evidence="5 6">
    <name type="scientific">Tautonia plasticadhaerens</name>
    <dbReference type="NCBI Taxonomy" id="2527974"/>
    <lineage>
        <taxon>Bacteria</taxon>
        <taxon>Pseudomonadati</taxon>
        <taxon>Planctomycetota</taxon>
        <taxon>Planctomycetia</taxon>
        <taxon>Isosphaerales</taxon>
        <taxon>Isosphaeraceae</taxon>
        <taxon>Tautonia</taxon>
    </lineage>
</organism>
<evidence type="ECO:0000313" key="5">
    <source>
        <dbReference type="EMBL" id="QDV36640.1"/>
    </source>
</evidence>
<protein>
    <submittedName>
        <fullName evidence="5">Chondroitin synthase</fullName>
    </submittedName>
</protein>
<dbReference type="InterPro" id="IPR001173">
    <property type="entry name" value="Glyco_trans_2-like"/>
</dbReference>
<evidence type="ECO:0000259" key="4">
    <source>
        <dbReference type="Pfam" id="PF00535"/>
    </source>
</evidence>
<dbReference type="Proteomes" id="UP000317835">
    <property type="component" value="Chromosome"/>
</dbReference>
<evidence type="ECO:0000256" key="1">
    <source>
        <dbReference type="ARBA" id="ARBA00006739"/>
    </source>
</evidence>
<keyword evidence="2" id="KW-0328">Glycosyltransferase</keyword>
<dbReference type="SUPFAM" id="SSF53448">
    <property type="entry name" value="Nucleotide-diphospho-sugar transferases"/>
    <property type="match status" value="1"/>
</dbReference>
<proteinExistence type="inferred from homology"/>
<keyword evidence="3" id="KW-0808">Transferase</keyword>
<evidence type="ECO:0000313" key="6">
    <source>
        <dbReference type="Proteomes" id="UP000317835"/>
    </source>
</evidence>
<reference evidence="5 6" key="1">
    <citation type="submission" date="2019-02" db="EMBL/GenBank/DDBJ databases">
        <title>Deep-cultivation of Planctomycetes and their phenomic and genomic characterization uncovers novel biology.</title>
        <authorList>
            <person name="Wiegand S."/>
            <person name="Jogler M."/>
            <person name="Boedeker C."/>
            <person name="Pinto D."/>
            <person name="Vollmers J."/>
            <person name="Rivas-Marin E."/>
            <person name="Kohn T."/>
            <person name="Peeters S.H."/>
            <person name="Heuer A."/>
            <person name="Rast P."/>
            <person name="Oberbeckmann S."/>
            <person name="Bunk B."/>
            <person name="Jeske O."/>
            <person name="Meyerdierks A."/>
            <person name="Storesund J.E."/>
            <person name="Kallscheuer N."/>
            <person name="Luecker S."/>
            <person name="Lage O.M."/>
            <person name="Pohl T."/>
            <person name="Merkel B.J."/>
            <person name="Hornburger P."/>
            <person name="Mueller R.-W."/>
            <person name="Bruemmer F."/>
            <person name="Labrenz M."/>
            <person name="Spormann A.M."/>
            <person name="Op den Camp H."/>
            <person name="Overmann J."/>
            <person name="Amann R."/>
            <person name="Jetten M.S.M."/>
            <person name="Mascher T."/>
            <person name="Medema M.H."/>
            <person name="Devos D.P."/>
            <person name="Kaster A.-K."/>
            <person name="Ovreas L."/>
            <person name="Rohde M."/>
            <person name="Galperin M.Y."/>
            <person name="Jogler C."/>
        </authorList>
    </citation>
    <scope>NUCLEOTIDE SEQUENCE [LARGE SCALE GENOMIC DNA]</scope>
    <source>
        <strain evidence="5 6">ElP</strain>
    </source>
</reference>
<dbReference type="KEGG" id="tpla:ElP_45690"/>
<dbReference type="Gene3D" id="3.90.550.10">
    <property type="entry name" value="Spore Coat Polysaccharide Biosynthesis Protein SpsA, Chain A"/>
    <property type="match status" value="1"/>
</dbReference>
<feature type="domain" description="Glycosyltransferase 2-like" evidence="4">
    <location>
        <begin position="7"/>
        <end position="163"/>
    </location>
</feature>
<evidence type="ECO:0000256" key="2">
    <source>
        <dbReference type="ARBA" id="ARBA00022676"/>
    </source>
</evidence>
<sequence length="350" mass="40391">MSRPQISLLLPVHNAMPFLPEAVDSILGQDFGEFELLALDDASTDGGAAYLDTLDDPRVRVFHLPKRGLTRNLNLGLREARGVYVARMDADDVSMPSRLRRQLEFLERNPEVVVVGCQALNLDRDGRLVDERNYPVSSLEAKLALIQGYISFVHPGTMFRREDVLAVGGYDEDYGTTQDRDLWWRLSTRGKFANLPEVLLHYRVHAGAVTAVRAEEQRRNRDRITLQYCSEMGLDQADLDLFRWVDYDARVWGQGPVRLEEVAPYVSVLERILSHARDRWGEDPAEVERARRERWTFLVGRLWRRRLPTRDWVRIMPSLHRLAPGQVRPDRLAGTIARRLLRRRRTATMG</sequence>
<keyword evidence="6" id="KW-1185">Reference proteome</keyword>
<dbReference type="EMBL" id="CP036426">
    <property type="protein sequence ID" value="QDV36640.1"/>
    <property type="molecule type" value="Genomic_DNA"/>
</dbReference>